<gene>
    <name evidence="7" type="primary">LOC106177724</name>
</gene>
<dbReference type="Pfam" id="PF01266">
    <property type="entry name" value="DAO"/>
    <property type="match status" value="1"/>
</dbReference>
<reference evidence="7" key="1">
    <citation type="submission" date="2025-08" db="UniProtKB">
        <authorList>
            <consortium name="RefSeq"/>
        </authorList>
    </citation>
    <scope>IDENTIFICATION</scope>
    <source>
        <tissue evidence="7">Gonads</tissue>
    </source>
</reference>
<dbReference type="InterPro" id="IPR027266">
    <property type="entry name" value="TrmE/GcvT-like"/>
</dbReference>
<dbReference type="GeneID" id="106177724"/>
<name>A0A1S3K060_LINAN</name>
<feature type="domain" description="Aminomethyltransferase C-terminal" evidence="4">
    <location>
        <begin position="810"/>
        <end position="900"/>
    </location>
</feature>
<dbReference type="SUPFAM" id="SSF101790">
    <property type="entry name" value="Aminomethyltransferase beta-barrel domain"/>
    <property type="match status" value="1"/>
</dbReference>
<dbReference type="InterPro" id="IPR006222">
    <property type="entry name" value="GCVT_N"/>
</dbReference>
<dbReference type="InterPro" id="IPR029043">
    <property type="entry name" value="GcvT/YgfZ_C"/>
</dbReference>
<dbReference type="Gene3D" id="3.30.70.1400">
    <property type="entry name" value="Aminomethyltransferase beta-barrel domains"/>
    <property type="match status" value="1"/>
</dbReference>
<dbReference type="InParanoid" id="A0A1S3K060"/>
<keyword evidence="7" id="KW-0670">Pyruvate</keyword>
<dbReference type="Gene3D" id="3.50.50.60">
    <property type="entry name" value="FAD/NAD(P)-binding domain"/>
    <property type="match status" value="1"/>
</dbReference>
<sequence>MLPLRSKIRLGSGNVKKTCQKLKSGSLSLRQEHKHRFLFTRTGVSSAWNHDGRVRQASTSAESSVGLPDQARVVICGGGVIGTSVAYHLAELGWSDVVLLEQGSLSCGTTWHSAGLIGQMKGNTALNKLYMYSRDLYKRLEDQGEATGFKPCGSISIARTHDRMVAMKRNAAVAKTIGLECHEITPKEALDLAPLLRTDDIEYAQFFPTDGAASPSDIVNTFARLAKQKGVKVIEKCQVNQVLTDEKHKEVRGVDTNLGTIRCEYFVNCAGQWGRELGKRSEPRVRVPLHSCEHYHLVTKPFGVDPMMPVIRDPDGAVYFREWSGGILAGGFEPTAKAVFHEHIPEKFEFQLLQEDWDHFQILLDQILHRIPAMESAEVRQLTNGPESFSPDGRAIVGECPEIRKYFVAAGMSSLGIVSAGGIGHAVAEWIVNGEPTWDLWAVDVKRFVDLHNNKKFLRDRVKEVLGTTYSIPYPECDYRSSRKLRTSPLYPILLEQGAVYGSTMGFERPLYFEEQTRDKEYLRYSYARTPPLKTKEYTDNTIPRLTFYRPSWFDAVASEYWACKEGVGLFDMSYVTKIELKSAGTEVVDFLQKMCSNDIDKPVGTVIHTGVHNHKGGYENDCSLARVAENCYMMISLSTTQTRAYNWLSQHLPANGSVILSDVSSMYTTLNVIGPKAKDFLHELAEIPLHITKFPSMTVKTMYLGHASGIKAMRLTHTGDDGWMLYIPSEYALHVYDTLISSGHDYGLKNVGLMAHRSLRIEKYLAYWGIDLDSNSTPLECGRDFRVKKNKPFIGQEALLKQKEEGIKKRFVQLLVEDHDNHSDPWPWGGEPIYRNGKFAGMTTSAAYGFSLESHICLGYVQDFTDNTGNRNIINENWVMDPNAKYEIDIAGRRFPVKVGISAPKSPYMPTQHNLDDHYPMYETQ</sequence>
<dbReference type="PANTHER" id="PTHR43757:SF15">
    <property type="entry name" value="PYRUVATE DEHYDROGENASE PHOSPHATASE REGULATORY SUBUNIT, MITOCHONDRIAL-LIKE"/>
    <property type="match status" value="1"/>
</dbReference>
<dbReference type="Gene3D" id="3.30.9.10">
    <property type="entry name" value="D-Amino Acid Oxidase, subunit A, domain 2"/>
    <property type="match status" value="1"/>
</dbReference>
<accession>A0A1S3K060</accession>
<comment type="similarity">
    <text evidence="1">Belongs to the GcvT family.</text>
</comment>
<dbReference type="SUPFAM" id="SSF51905">
    <property type="entry name" value="FAD/NAD(P)-binding domain"/>
    <property type="match status" value="1"/>
</dbReference>
<dbReference type="Pfam" id="PF16350">
    <property type="entry name" value="FAO_M"/>
    <property type="match status" value="1"/>
</dbReference>
<evidence type="ECO:0000259" key="5">
    <source>
        <dbReference type="Pfam" id="PF16350"/>
    </source>
</evidence>
<keyword evidence="6" id="KW-1185">Reference proteome</keyword>
<dbReference type="Gene3D" id="2.40.30.110">
    <property type="entry name" value="Aminomethyltransferase beta-barrel domains"/>
    <property type="match status" value="1"/>
</dbReference>
<feature type="domain" description="FAD dependent oxidoreductase" evidence="2">
    <location>
        <begin position="72"/>
        <end position="430"/>
    </location>
</feature>
<dbReference type="InterPro" id="IPR006076">
    <property type="entry name" value="FAD-dep_OxRdtase"/>
</dbReference>
<dbReference type="Proteomes" id="UP000085678">
    <property type="component" value="Unplaced"/>
</dbReference>
<evidence type="ECO:0000259" key="2">
    <source>
        <dbReference type="Pfam" id="PF01266"/>
    </source>
</evidence>
<dbReference type="Pfam" id="PF01571">
    <property type="entry name" value="GCV_T"/>
    <property type="match status" value="1"/>
</dbReference>
<dbReference type="InterPro" id="IPR032503">
    <property type="entry name" value="FAO_M"/>
</dbReference>
<protein>
    <submittedName>
        <fullName evidence="7">Pyruvate dehydrogenase phosphatase regulatory subunit, mitochondrial isoform X1</fullName>
    </submittedName>
</protein>
<proteinExistence type="inferred from homology"/>
<dbReference type="GO" id="GO:0005739">
    <property type="term" value="C:mitochondrion"/>
    <property type="evidence" value="ECO:0007669"/>
    <property type="project" value="TreeGrafter"/>
</dbReference>
<dbReference type="STRING" id="7574.A0A1S3K060"/>
<dbReference type="KEGG" id="lak:106177724"/>
<dbReference type="InterPro" id="IPR036188">
    <property type="entry name" value="FAD/NAD-bd_sf"/>
</dbReference>
<feature type="domain" description="FAD dependent oxidoreductase central" evidence="5">
    <location>
        <begin position="433"/>
        <end position="488"/>
    </location>
</feature>
<dbReference type="AlphaFoldDB" id="A0A1S3K060"/>
<dbReference type="FunFam" id="2.40.30.110:FF:000004">
    <property type="entry name" value="Pyruvate dehydrogenase phosphatase regulatory subunit, mitochondrial"/>
    <property type="match status" value="1"/>
</dbReference>
<feature type="domain" description="GCVT N-terminal" evidence="3">
    <location>
        <begin position="490"/>
        <end position="792"/>
    </location>
</feature>
<dbReference type="RefSeq" id="XP_013416035.1">
    <property type="nucleotide sequence ID" value="XM_013560581.1"/>
</dbReference>
<dbReference type="InterPro" id="IPR028896">
    <property type="entry name" value="GcvT/YgfZ/DmdA"/>
</dbReference>
<organism evidence="6 7">
    <name type="scientific">Lingula anatina</name>
    <name type="common">Brachiopod</name>
    <name type="synonym">Lingula unguis</name>
    <dbReference type="NCBI Taxonomy" id="7574"/>
    <lineage>
        <taxon>Eukaryota</taxon>
        <taxon>Metazoa</taxon>
        <taxon>Spiralia</taxon>
        <taxon>Lophotrochozoa</taxon>
        <taxon>Brachiopoda</taxon>
        <taxon>Linguliformea</taxon>
        <taxon>Lingulata</taxon>
        <taxon>Lingulida</taxon>
        <taxon>Linguloidea</taxon>
        <taxon>Lingulidae</taxon>
        <taxon>Lingula</taxon>
    </lineage>
</organism>
<dbReference type="PANTHER" id="PTHR43757">
    <property type="entry name" value="AMINOMETHYLTRANSFERASE"/>
    <property type="match status" value="1"/>
</dbReference>
<dbReference type="FunFam" id="3.30.70.1400:FF:000003">
    <property type="entry name" value="Pyruvate dehydrogenase phosphatase regulatory subunit"/>
    <property type="match status" value="1"/>
</dbReference>
<dbReference type="SUPFAM" id="SSF54373">
    <property type="entry name" value="FAD-linked reductases, C-terminal domain"/>
    <property type="match status" value="1"/>
</dbReference>
<dbReference type="SUPFAM" id="SSF103025">
    <property type="entry name" value="Folate-binding domain"/>
    <property type="match status" value="1"/>
</dbReference>
<dbReference type="FunCoup" id="A0A1S3K060">
    <property type="interactions" value="1783"/>
</dbReference>
<evidence type="ECO:0000259" key="4">
    <source>
        <dbReference type="Pfam" id="PF08669"/>
    </source>
</evidence>
<evidence type="ECO:0000256" key="1">
    <source>
        <dbReference type="ARBA" id="ARBA00008609"/>
    </source>
</evidence>
<dbReference type="Gene3D" id="3.30.1360.120">
    <property type="entry name" value="Probable tRNA modification gtpase trme, domain 1"/>
    <property type="match status" value="1"/>
</dbReference>
<dbReference type="Pfam" id="PF08669">
    <property type="entry name" value="GCV_T_C"/>
    <property type="match status" value="1"/>
</dbReference>
<dbReference type="OrthoDB" id="498204at2759"/>
<evidence type="ECO:0000313" key="7">
    <source>
        <dbReference type="RefSeq" id="XP_013416035.1"/>
    </source>
</evidence>
<evidence type="ECO:0000313" key="6">
    <source>
        <dbReference type="Proteomes" id="UP000085678"/>
    </source>
</evidence>
<evidence type="ECO:0000259" key="3">
    <source>
        <dbReference type="Pfam" id="PF01571"/>
    </source>
</evidence>
<dbReference type="InterPro" id="IPR013977">
    <property type="entry name" value="GcvT_C"/>
</dbReference>